<keyword evidence="2" id="KW-0732">Signal</keyword>
<gene>
    <name evidence="4" type="ORF">JZO67_003098</name>
</gene>
<dbReference type="Pfam" id="PF11611">
    <property type="entry name" value="DUF4352"/>
    <property type="match status" value="1"/>
</dbReference>
<sequence length="421" mass="46185">MKRKLIISLAATALLGISGCSKQETGTTETSKAKESASSSTLEDSKSTTKTSSSKKEEKNKASKIDWDAAHELLKENMEAEKLTTIFENTEPIVNGNDQASFTINGYQYIKAENFSRDLRIPFGDQNKEGGILLVSATYKNTSDKSIFAGPGFTMNVVGYDAAVSRNKSLLEDDLVSELVEKKNEIKPNEELSGYVALAIKPAAMEKIAAAGTAEFELSGLYNQADSFSKDDAIVEPKKEIIALSGDGEVTKNESSKFYEDKATKDNMGTKTMLVEKELNQTEKFEDVNVTAEGYQISSFVPNEDQASRFSKFESGVVLMTVKVNVQNEGDESLNVDGTSATLTIGDSVKMMSENMLEVDADAGNVEKGSTATKYLVFVLDKDSYDKLYKDQDYLLDVSIYNSEFKRLTTIGDLSFEFSNQ</sequence>
<evidence type="ECO:0000259" key="3">
    <source>
        <dbReference type="Pfam" id="PF11611"/>
    </source>
</evidence>
<protein>
    <recommendedName>
        <fullName evidence="3">DUF4352 domain-containing protein</fullName>
    </recommendedName>
</protein>
<dbReference type="Proteomes" id="UP000664357">
    <property type="component" value="Unassembled WGS sequence"/>
</dbReference>
<reference evidence="4 5" key="2">
    <citation type="submission" date="2024-02" db="EMBL/GenBank/DDBJ databases">
        <title>The Genome Sequence of Enterococcus sp. DIV0159.</title>
        <authorList>
            <person name="Earl A."/>
            <person name="Manson A."/>
            <person name="Gilmore M."/>
            <person name="Sanders J."/>
            <person name="Shea T."/>
            <person name="Howe W."/>
            <person name="Livny J."/>
            <person name="Cuomo C."/>
            <person name="Neafsey D."/>
            <person name="Birren B."/>
        </authorList>
    </citation>
    <scope>NUCLEOTIDE SEQUENCE [LARGE SCALE GENOMIC DNA]</scope>
    <source>
        <strain evidence="4 5">665A</strain>
    </source>
</reference>
<evidence type="ECO:0000256" key="2">
    <source>
        <dbReference type="SAM" id="SignalP"/>
    </source>
</evidence>
<evidence type="ECO:0000313" key="4">
    <source>
        <dbReference type="EMBL" id="MEO1771123.1"/>
    </source>
</evidence>
<comment type="caution">
    <text evidence="4">The sequence shown here is derived from an EMBL/GenBank/DDBJ whole genome shotgun (WGS) entry which is preliminary data.</text>
</comment>
<feature type="compositionally biased region" description="Low complexity" evidence="1">
    <location>
        <begin position="36"/>
        <end position="52"/>
    </location>
</feature>
<dbReference type="EMBL" id="JAFREL020000002">
    <property type="protein sequence ID" value="MEO1771123.1"/>
    <property type="molecule type" value="Genomic_DNA"/>
</dbReference>
<reference evidence="4 5" key="1">
    <citation type="submission" date="2021-03" db="EMBL/GenBank/DDBJ databases">
        <authorList>
            <person name="Gilmore M.S."/>
            <person name="Schwartzman J."/>
            <person name="Van Tyne D."/>
            <person name="Martin M."/>
            <person name="Earl A.M."/>
            <person name="Manson A.L."/>
            <person name="Straub T."/>
            <person name="Salamzade R."/>
            <person name="Saavedra J."/>
            <person name="Lebreton F."/>
            <person name="Prichula J."/>
            <person name="Schaufler K."/>
            <person name="Gaca A."/>
            <person name="Sgardioli B."/>
            <person name="Wagenaar J."/>
            <person name="Strong T."/>
        </authorList>
    </citation>
    <scope>NUCLEOTIDE SEQUENCE [LARGE SCALE GENOMIC DNA]</scope>
    <source>
        <strain evidence="4 5">665A</strain>
    </source>
</reference>
<dbReference type="PROSITE" id="PS51257">
    <property type="entry name" value="PROKAR_LIPOPROTEIN"/>
    <property type="match status" value="1"/>
</dbReference>
<feature type="domain" description="DUF4352" evidence="3">
    <location>
        <begin position="279"/>
        <end position="387"/>
    </location>
</feature>
<dbReference type="InterPro" id="IPR029051">
    <property type="entry name" value="DUF4352"/>
</dbReference>
<proteinExistence type="predicted"/>
<feature type="signal peptide" evidence="2">
    <location>
        <begin position="1"/>
        <end position="23"/>
    </location>
</feature>
<accession>A0ABV0EU58</accession>
<evidence type="ECO:0000256" key="1">
    <source>
        <dbReference type="SAM" id="MobiDB-lite"/>
    </source>
</evidence>
<evidence type="ECO:0000313" key="5">
    <source>
        <dbReference type="Proteomes" id="UP000664357"/>
    </source>
</evidence>
<dbReference type="RefSeq" id="WP_207702256.1">
    <property type="nucleotide sequence ID" value="NZ_JAFREL020000002.1"/>
</dbReference>
<feature type="region of interest" description="Disordered" evidence="1">
    <location>
        <begin position="20"/>
        <end position="63"/>
    </location>
</feature>
<keyword evidence="5" id="KW-1185">Reference proteome</keyword>
<feature type="chain" id="PRO_5047103763" description="DUF4352 domain-containing protein" evidence="2">
    <location>
        <begin position="24"/>
        <end position="421"/>
    </location>
</feature>
<name>A0ABV0EU58_9ENTE</name>
<feature type="compositionally biased region" description="Basic and acidic residues" evidence="1">
    <location>
        <begin position="54"/>
        <end position="63"/>
    </location>
</feature>
<organism evidence="4 5">
    <name type="scientific">Candidatus Enterococcus ferrettii</name>
    <dbReference type="NCBI Taxonomy" id="2815324"/>
    <lineage>
        <taxon>Bacteria</taxon>
        <taxon>Bacillati</taxon>
        <taxon>Bacillota</taxon>
        <taxon>Bacilli</taxon>
        <taxon>Lactobacillales</taxon>
        <taxon>Enterococcaceae</taxon>
        <taxon>Enterococcus</taxon>
    </lineage>
</organism>
<dbReference type="Gene3D" id="2.60.40.4170">
    <property type="match status" value="1"/>
</dbReference>